<keyword evidence="3 5" id="KW-1133">Transmembrane helix</keyword>
<feature type="transmembrane region" description="Helical" evidence="5">
    <location>
        <begin position="67"/>
        <end position="88"/>
    </location>
</feature>
<feature type="transmembrane region" description="Helical" evidence="5">
    <location>
        <begin position="133"/>
        <end position="152"/>
    </location>
</feature>
<dbReference type="InterPro" id="IPR004695">
    <property type="entry name" value="SLAC1/Mae1/Ssu1/TehA"/>
</dbReference>
<dbReference type="Proteomes" id="UP001500920">
    <property type="component" value="Unassembled WGS sequence"/>
</dbReference>
<dbReference type="InterPro" id="IPR038665">
    <property type="entry name" value="Voltage-dep_anion_channel_sf"/>
</dbReference>
<protein>
    <submittedName>
        <fullName evidence="6">TDT family transporter</fullName>
    </submittedName>
</protein>
<comment type="subcellular location">
    <subcellularLocation>
        <location evidence="1">Membrane</location>
        <topology evidence="1">Multi-pass membrane protein</topology>
    </subcellularLocation>
</comment>
<dbReference type="PANTHER" id="PTHR37955:SF1">
    <property type="entry name" value="DEP DOMAIN-CONTAINING PROTEIN"/>
    <property type="match status" value="1"/>
</dbReference>
<feature type="transmembrane region" description="Helical" evidence="5">
    <location>
        <begin position="215"/>
        <end position="235"/>
    </location>
</feature>
<feature type="transmembrane region" description="Helical" evidence="5">
    <location>
        <begin position="12"/>
        <end position="29"/>
    </location>
</feature>
<evidence type="ECO:0000256" key="1">
    <source>
        <dbReference type="ARBA" id="ARBA00004141"/>
    </source>
</evidence>
<name>A0ABP7E7P0_9STAP</name>
<feature type="transmembrane region" description="Helical" evidence="5">
    <location>
        <begin position="158"/>
        <end position="175"/>
    </location>
</feature>
<keyword evidence="7" id="KW-1185">Reference proteome</keyword>
<comment type="caution">
    <text evidence="6">The sequence shown here is derived from an EMBL/GenBank/DDBJ whole genome shotgun (WGS) entry which is preliminary data.</text>
</comment>
<evidence type="ECO:0000313" key="7">
    <source>
        <dbReference type="Proteomes" id="UP001500920"/>
    </source>
</evidence>
<keyword evidence="2 5" id="KW-0812">Transmembrane</keyword>
<feature type="transmembrane region" description="Helical" evidence="5">
    <location>
        <begin position="35"/>
        <end position="55"/>
    </location>
</feature>
<dbReference type="PANTHER" id="PTHR37955">
    <property type="entry name" value="TELLURITE RESISTANCE PROTEIN TEHA"/>
    <property type="match status" value="1"/>
</dbReference>
<dbReference type="CDD" id="cd09325">
    <property type="entry name" value="TDT_C4-dicarb_trans"/>
    <property type="match status" value="1"/>
</dbReference>
<reference evidence="7" key="1">
    <citation type="journal article" date="2019" name="Int. J. Syst. Evol. Microbiol.">
        <title>The Global Catalogue of Microorganisms (GCM) 10K type strain sequencing project: providing services to taxonomists for standard genome sequencing and annotation.</title>
        <authorList>
            <consortium name="The Broad Institute Genomics Platform"/>
            <consortium name="The Broad Institute Genome Sequencing Center for Infectious Disease"/>
            <person name="Wu L."/>
            <person name="Ma J."/>
        </authorList>
    </citation>
    <scope>NUCLEOTIDE SEQUENCE [LARGE SCALE GENOMIC DNA]</scope>
    <source>
        <strain evidence="7">JCM 16981</strain>
    </source>
</reference>
<keyword evidence="4 5" id="KW-0472">Membrane</keyword>
<evidence type="ECO:0000256" key="4">
    <source>
        <dbReference type="ARBA" id="ARBA00023136"/>
    </source>
</evidence>
<dbReference type="InterPro" id="IPR052951">
    <property type="entry name" value="Tellurite_res_ion_channel"/>
</dbReference>
<dbReference type="Gene3D" id="1.50.10.150">
    <property type="entry name" value="Voltage-dependent anion channel"/>
    <property type="match status" value="1"/>
</dbReference>
<gene>
    <name evidence="6" type="ORF">GCM10022378_01740</name>
</gene>
<dbReference type="EMBL" id="BAABCK010000004">
    <property type="protein sequence ID" value="GAA3714672.1"/>
    <property type="molecule type" value="Genomic_DNA"/>
</dbReference>
<feature type="transmembrane region" description="Helical" evidence="5">
    <location>
        <begin position="187"/>
        <end position="209"/>
    </location>
</feature>
<sequence>MKHFLTQIPVSISGLILGLVSLGHLFFSIHYDRIGWTFTVIGILMMFLFFLKITITGKETLKTLNNPIVAAISPTFPMSMMMLCHTLSRFTVHDSIILLIWWIAIILHFSLMGFFTLYFLAPRNIRSEYINPGWFVTFVGIGVIPATSSNFGPEFGRIIIWFALAFYLVLLPIVISQLVKREATKSTLPLIAIIAAPGSLCLTGYLSVIDQPSESIVYILLALSQLLYFFIIFMLPKIMQYKFHPSYAALTFPVVISATSIIKVFQLVDDKELANEVLKFASIFELALAVVIVNYVLVRYSIFIFQCYGNDRNSYN</sequence>
<accession>A0ABP7E7P0</accession>
<feature type="transmembrane region" description="Helical" evidence="5">
    <location>
        <begin position="247"/>
        <end position="268"/>
    </location>
</feature>
<evidence type="ECO:0000256" key="2">
    <source>
        <dbReference type="ARBA" id="ARBA00022692"/>
    </source>
</evidence>
<feature type="transmembrane region" description="Helical" evidence="5">
    <location>
        <begin position="280"/>
        <end position="298"/>
    </location>
</feature>
<feature type="transmembrane region" description="Helical" evidence="5">
    <location>
        <begin position="100"/>
        <end position="121"/>
    </location>
</feature>
<evidence type="ECO:0000256" key="5">
    <source>
        <dbReference type="SAM" id="Phobius"/>
    </source>
</evidence>
<proteinExistence type="predicted"/>
<dbReference type="RefSeq" id="WP_344700734.1">
    <property type="nucleotide sequence ID" value="NZ_BAABCK010000004.1"/>
</dbReference>
<organism evidence="6 7">
    <name type="scientific">Salinicoccus jeotgali</name>
    <dbReference type="NCBI Taxonomy" id="381634"/>
    <lineage>
        <taxon>Bacteria</taxon>
        <taxon>Bacillati</taxon>
        <taxon>Bacillota</taxon>
        <taxon>Bacilli</taxon>
        <taxon>Bacillales</taxon>
        <taxon>Staphylococcaceae</taxon>
        <taxon>Salinicoccus</taxon>
    </lineage>
</organism>
<dbReference type="Pfam" id="PF03595">
    <property type="entry name" value="SLAC1"/>
    <property type="match status" value="1"/>
</dbReference>
<evidence type="ECO:0000313" key="6">
    <source>
        <dbReference type="EMBL" id="GAA3714672.1"/>
    </source>
</evidence>
<evidence type="ECO:0000256" key="3">
    <source>
        <dbReference type="ARBA" id="ARBA00022989"/>
    </source>
</evidence>